<evidence type="ECO:0000256" key="3">
    <source>
        <dbReference type="ARBA" id="ARBA00022490"/>
    </source>
</evidence>
<dbReference type="InterPro" id="IPR005320">
    <property type="entry name" value="Peptidase_S51"/>
</dbReference>
<keyword evidence="6" id="KW-0720">Serine protease</keyword>
<dbReference type="Pfam" id="PF03575">
    <property type="entry name" value="Peptidase_S51"/>
    <property type="match status" value="1"/>
</dbReference>
<dbReference type="GO" id="GO:0016805">
    <property type="term" value="F:dipeptidase activity"/>
    <property type="evidence" value="ECO:0007669"/>
    <property type="project" value="UniProtKB-KW"/>
</dbReference>
<comment type="similarity">
    <text evidence="2">Belongs to the peptidase S51 family.</text>
</comment>
<sequence length="277" mass="30641">MLHALRRGRATMAKDLMSASPRRLLLLSSASVHGCEPFEYAKEEIINFFGSSVKEILFIPYALHDYDAYVSRIRQRFAKIGLDYKIVGIHEGTFATEAVNNAQAVFIGGGNSFRLLKSLYAMDLVPLLQKRVLEDGLPYMGSSAGSNVATISINTTNDMPIVYPPTFQALNLIPININPHYIDTDPNSTHKGETRDERIAEYLEQEPGRLVLALREGAWLRVEGDRATVGGKTGARLFKSLERDQGIVEIAPDADVSYLMEGLTRTHSIPSGDKDKA</sequence>
<evidence type="ECO:0000256" key="1">
    <source>
        <dbReference type="ARBA" id="ARBA00004496"/>
    </source>
</evidence>
<dbReference type="OrthoDB" id="10052168at2759"/>
<evidence type="ECO:0000256" key="5">
    <source>
        <dbReference type="ARBA" id="ARBA00022801"/>
    </source>
</evidence>
<evidence type="ECO:0000256" key="7">
    <source>
        <dbReference type="ARBA" id="ARBA00022997"/>
    </source>
</evidence>
<dbReference type="GO" id="GO:0005737">
    <property type="term" value="C:cytoplasm"/>
    <property type="evidence" value="ECO:0007669"/>
    <property type="project" value="UniProtKB-SubCell"/>
</dbReference>
<evidence type="ECO:0000256" key="9">
    <source>
        <dbReference type="ARBA" id="ARBA00058347"/>
    </source>
</evidence>
<dbReference type="STRING" id="947166.A0A1D1VCJ9"/>
<keyword evidence="13" id="KW-1185">Reference proteome</keyword>
<name>A0A1D1VCJ9_RAMVA</name>
<dbReference type="Proteomes" id="UP000186922">
    <property type="component" value="Unassembled WGS sequence"/>
</dbReference>
<dbReference type="GO" id="GO:0008236">
    <property type="term" value="F:serine-type peptidase activity"/>
    <property type="evidence" value="ECO:0007669"/>
    <property type="project" value="UniProtKB-KW"/>
</dbReference>
<proteinExistence type="inferred from homology"/>
<dbReference type="SUPFAM" id="SSF52317">
    <property type="entry name" value="Class I glutamine amidotransferase-like"/>
    <property type="match status" value="1"/>
</dbReference>
<dbReference type="GO" id="GO:0006508">
    <property type="term" value="P:proteolysis"/>
    <property type="evidence" value="ECO:0007669"/>
    <property type="project" value="UniProtKB-KW"/>
</dbReference>
<evidence type="ECO:0000313" key="12">
    <source>
        <dbReference type="EMBL" id="GAU96603.1"/>
    </source>
</evidence>
<evidence type="ECO:0000256" key="2">
    <source>
        <dbReference type="ARBA" id="ARBA00006534"/>
    </source>
</evidence>
<keyword evidence="5" id="KW-0378">Hydrolase</keyword>
<comment type="catalytic activity">
    <reaction evidence="8">
        <text>Dipeptidase E catalyzes the hydrolysis of dipeptides Asp-|-Xaa. It does not act on peptides with N-terminal Glu, Asn or Gln, nor does it cleave isoaspartyl peptides.</text>
        <dbReference type="EC" id="3.4.13.21"/>
    </reaction>
</comment>
<protein>
    <recommendedName>
        <fullName evidence="10">dipeptidase E</fullName>
        <ecNumber evidence="10">3.4.13.21</ecNumber>
    </recommendedName>
    <alternativeName>
        <fullName evidence="11">Asp-specific dipeptidase</fullName>
    </alternativeName>
</protein>
<organism evidence="12 13">
    <name type="scientific">Ramazzottius varieornatus</name>
    <name type="common">Water bear</name>
    <name type="synonym">Tardigrade</name>
    <dbReference type="NCBI Taxonomy" id="947166"/>
    <lineage>
        <taxon>Eukaryota</taxon>
        <taxon>Metazoa</taxon>
        <taxon>Ecdysozoa</taxon>
        <taxon>Tardigrada</taxon>
        <taxon>Eutardigrada</taxon>
        <taxon>Parachela</taxon>
        <taxon>Hypsibioidea</taxon>
        <taxon>Ramazzottiidae</taxon>
        <taxon>Ramazzottius</taxon>
    </lineage>
</organism>
<accession>A0A1D1VCJ9</accession>
<reference evidence="12 13" key="1">
    <citation type="journal article" date="2016" name="Nat. Commun.">
        <title>Extremotolerant tardigrade genome and improved radiotolerance of human cultured cells by tardigrade-unique protein.</title>
        <authorList>
            <person name="Hashimoto T."/>
            <person name="Horikawa D.D."/>
            <person name="Saito Y."/>
            <person name="Kuwahara H."/>
            <person name="Kozuka-Hata H."/>
            <person name="Shin-I T."/>
            <person name="Minakuchi Y."/>
            <person name="Ohishi K."/>
            <person name="Motoyama A."/>
            <person name="Aizu T."/>
            <person name="Enomoto A."/>
            <person name="Kondo K."/>
            <person name="Tanaka S."/>
            <person name="Hara Y."/>
            <person name="Koshikawa S."/>
            <person name="Sagara H."/>
            <person name="Miura T."/>
            <person name="Yokobori S."/>
            <person name="Miyagawa K."/>
            <person name="Suzuki Y."/>
            <person name="Kubo T."/>
            <person name="Oyama M."/>
            <person name="Kohara Y."/>
            <person name="Fujiyama A."/>
            <person name="Arakawa K."/>
            <person name="Katayama T."/>
            <person name="Toyoda A."/>
            <person name="Kunieda T."/>
        </authorList>
    </citation>
    <scope>NUCLEOTIDE SEQUENCE [LARGE SCALE GENOMIC DNA]</scope>
    <source>
        <strain evidence="12 13">YOKOZUNA-1</strain>
    </source>
</reference>
<dbReference type="FunFam" id="3.40.50.880:FF:000007">
    <property type="entry name" value="Peptidase E"/>
    <property type="match status" value="1"/>
</dbReference>
<dbReference type="NCBIfam" id="NF003642">
    <property type="entry name" value="PRK05282.1"/>
    <property type="match status" value="1"/>
</dbReference>
<dbReference type="EC" id="3.4.13.21" evidence="10"/>
<dbReference type="Gene3D" id="3.40.50.880">
    <property type="match status" value="1"/>
</dbReference>
<dbReference type="PANTHER" id="PTHR20842">
    <property type="entry name" value="PROTEASE S51 ALPHA-ASPARTYL DIPEPTIDASE"/>
    <property type="match status" value="1"/>
</dbReference>
<gene>
    <name evidence="12" type="primary">RvY_08030-1</name>
    <name evidence="12" type="synonym">RvY_08030.1</name>
    <name evidence="12" type="ORF">RvY_08030</name>
</gene>
<evidence type="ECO:0000256" key="4">
    <source>
        <dbReference type="ARBA" id="ARBA00022670"/>
    </source>
</evidence>
<dbReference type="EMBL" id="BDGG01000003">
    <property type="protein sequence ID" value="GAU96603.1"/>
    <property type="molecule type" value="Genomic_DNA"/>
</dbReference>
<comment type="subcellular location">
    <subcellularLocation>
        <location evidence="1">Cytoplasm</location>
    </subcellularLocation>
</comment>
<comment type="caution">
    <text evidence="12">The sequence shown here is derived from an EMBL/GenBank/DDBJ whole genome shotgun (WGS) entry which is preliminary data.</text>
</comment>
<evidence type="ECO:0000256" key="6">
    <source>
        <dbReference type="ARBA" id="ARBA00022825"/>
    </source>
</evidence>
<keyword evidence="3" id="KW-0963">Cytoplasm</keyword>
<comment type="function">
    <text evidence="9">Hydrolyzes dipeptides containing N-terminal aspartate residues.</text>
</comment>
<dbReference type="AlphaFoldDB" id="A0A1D1VCJ9"/>
<evidence type="ECO:0000256" key="8">
    <source>
        <dbReference type="ARBA" id="ARBA00050239"/>
    </source>
</evidence>
<dbReference type="PANTHER" id="PTHR20842:SF0">
    <property type="entry name" value="ALPHA-ASPARTYL DIPEPTIDASE"/>
    <property type="match status" value="1"/>
</dbReference>
<keyword evidence="4" id="KW-0645">Protease</keyword>
<evidence type="ECO:0000256" key="11">
    <source>
        <dbReference type="ARBA" id="ARBA00075877"/>
    </source>
</evidence>
<evidence type="ECO:0000313" key="13">
    <source>
        <dbReference type="Proteomes" id="UP000186922"/>
    </source>
</evidence>
<keyword evidence="7" id="KW-0224">Dipeptidase</keyword>
<evidence type="ECO:0000256" key="10">
    <source>
        <dbReference type="ARBA" id="ARBA00066675"/>
    </source>
</evidence>
<dbReference type="CDD" id="cd03146">
    <property type="entry name" value="GAT1_Peptidase_E"/>
    <property type="match status" value="1"/>
</dbReference>
<dbReference type="InterPro" id="IPR029062">
    <property type="entry name" value="Class_I_gatase-like"/>
</dbReference>